<organism evidence="1">
    <name type="scientific">bioreactor metagenome</name>
    <dbReference type="NCBI Taxonomy" id="1076179"/>
    <lineage>
        <taxon>unclassified sequences</taxon>
        <taxon>metagenomes</taxon>
        <taxon>ecological metagenomes</taxon>
    </lineage>
</organism>
<accession>A0A645IKK1</accession>
<gene>
    <name evidence="1" type="ORF">SDC9_199279</name>
</gene>
<comment type="caution">
    <text evidence="1">The sequence shown here is derived from an EMBL/GenBank/DDBJ whole genome shotgun (WGS) entry which is preliminary data.</text>
</comment>
<proteinExistence type="predicted"/>
<dbReference type="AlphaFoldDB" id="A0A645IKK1"/>
<dbReference type="EMBL" id="VSSQ01116935">
    <property type="protein sequence ID" value="MPN51630.1"/>
    <property type="molecule type" value="Genomic_DNA"/>
</dbReference>
<name>A0A645IKK1_9ZZZZ</name>
<sequence>MLIFILKKGKGRTSRPKQTFFLPKIRAIALKTNYYDKIILTIMQVL</sequence>
<evidence type="ECO:0000313" key="1">
    <source>
        <dbReference type="EMBL" id="MPN51630.1"/>
    </source>
</evidence>
<protein>
    <submittedName>
        <fullName evidence="1">Uncharacterized protein</fullName>
    </submittedName>
</protein>
<reference evidence="1" key="1">
    <citation type="submission" date="2019-08" db="EMBL/GenBank/DDBJ databases">
        <authorList>
            <person name="Kucharzyk K."/>
            <person name="Murdoch R.W."/>
            <person name="Higgins S."/>
            <person name="Loffler F."/>
        </authorList>
    </citation>
    <scope>NUCLEOTIDE SEQUENCE</scope>
</reference>